<proteinExistence type="inferred from homology"/>
<keyword evidence="5" id="KW-1185">Reference proteome</keyword>
<evidence type="ECO:0000256" key="2">
    <source>
        <dbReference type="SAM" id="Coils"/>
    </source>
</evidence>
<comment type="similarity">
    <text evidence="1">Belongs to the initiator RepB protein family.</text>
</comment>
<dbReference type="InterPro" id="IPR000525">
    <property type="entry name" value="Initiator_Rep_WH1"/>
</dbReference>
<keyword evidence="2" id="KW-0175">Coiled coil</keyword>
<dbReference type="RefSeq" id="WP_238808496.1">
    <property type="nucleotide sequence ID" value="NZ_CAKLPY010000005.1"/>
</dbReference>
<organism evidence="4 5">
    <name type="scientific">Emticicia aquatica</name>
    <dbReference type="NCBI Taxonomy" id="1681835"/>
    <lineage>
        <taxon>Bacteria</taxon>
        <taxon>Pseudomonadati</taxon>
        <taxon>Bacteroidota</taxon>
        <taxon>Cytophagia</taxon>
        <taxon>Cytophagales</taxon>
        <taxon>Leadbetterellaceae</taxon>
        <taxon>Emticicia</taxon>
    </lineage>
</organism>
<dbReference type="Pfam" id="PF21205">
    <property type="entry name" value="Rep3_C"/>
    <property type="match status" value="1"/>
</dbReference>
<feature type="domain" description="Initiator Rep protein WH1" evidence="3">
    <location>
        <begin position="13"/>
        <end position="163"/>
    </location>
</feature>
<feature type="coiled-coil region" evidence="2">
    <location>
        <begin position="332"/>
        <end position="376"/>
    </location>
</feature>
<evidence type="ECO:0000256" key="1">
    <source>
        <dbReference type="ARBA" id="ARBA00038283"/>
    </source>
</evidence>
<dbReference type="EMBL" id="CAKLPY010000005">
    <property type="protein sequence ID" value="CAH0997685.1"/>
    <property type="molecule type" value="Genomic_DNA"/>
</dbReference>
<dbReference type="Proteomes" id="UP000837932">
    <property type="component" value="Unassembled WGS sequence"/>
</dbReference>
<name>A0ABN8F2P3_9BACT</name>
<gene>
    <name evidence="4" type="ORF">EMA8858_03819</name>
</gene>
<dbReference type="SUPFAM" id="SSF46785">
    <property type="entry name" value="Winged helix' DNA-binding domain"/>
    <property type="match status" value="2"/>
</dbReference>
<accession>A0ABN8F2P3</accession>
<dbReference type="InterPro" id="IPR036388">
    <property type="entry name" value="WH-like_DNA-bd_sf"/>
</dbReference>
<protein>
    <recommendedName>
        <fullName evidence="3">Initiator Rep protein WH1 domain-containing protein</fullName>
    </recommendedName>
</protein>
<evidence type="ECO:0000259" key="3">
    <source>
        <dbReference type="Pfam" id="PF01051"/>
    </source>
</evidence>
<dbReference type="Pfam" id="PF01051">
    <property type="entry name" value="Rep3_N"/>
    <property type="match status" value="1"/>
</dbReference>
<comment type="caution">
    <text evidence="4">The sequence shown here is derived from an EMBL/GenBank/DDBJ whole genome shotgun (WGS) entry which is preliminary data.</text>
</comment>
<dbReference type="InterPro" id="IPR036390">
    <property type="entry name" value="WH_DNA-bd_sf"/>
</dbReference>
<evidence type="ECO:0000313" key="4">
    <source>
        <dbReference type="EMBL" id="CAH0997685.1"/>
    </source>
</evidence>
<sequence>MAENPKTKAVKFIRKSNNLVEGRFRFDIWEMRIFVKMLTIIHRDDEDFKRYRIYLKEIISEFELEKNNRSYEELKKGAEKLASREIRIPMLSPKGEAMELFTHIVSGAKSFVDSKQGKYIEVDFHPDMKPYLLQLQTKFLMYDVRNVLKLPSSFSIRIYELLKQYETIGKRKMNVEEIKEMLDIKDKYSLYANLKQRVIIKAQMDLEAFTDIKFTFEEVKRGKSVEEIVFYIFKNADVIDKREGNTEVVIEYQLTEKDVTATQIYNLIKQYKGSSKLTVESWVNTYPVEHIINRINFVKNQINVGKVIKNPMGLLQKMMIESNLFDPIQEEIELQEQNIQKAKQVQESKQNQISKEKQLQQAKEKYEQNKTELMRSLFETNPGLAKDFLLDFKTKRNLPDAPFIIQLAYDHYTTNINGILPESKDEIMYNYNLGGSFSALLTEWFENNFSREMTTLRNDFE</sequence>
<reference evidence="4" key="1">
    <citation type="submission" date="2021-12" db="EMBL/GenBank/DDBJ databases">
        <authorList>
            <person name="Rodrigo-Torres L."/>
            <person name="Arahal R. D."/>
            <person name="Lucena T."/>
        </authorList>
    </citation>
    <scope>NUCLEOTIDE SEQUENCE</scope>
    <source>
        <strain evidence="4">CECT 8858</strain>
    </source>
</reference>
<dbReference type="Gene3D" id="1.10.10.10">
    <property type="entry name" value="Winged helix-like DNA-binding domain superfamily/Winged helix DNA-binding domain"/>
    <property type="match status" value="2"/>
</dbReference>
<evidence type="ECO:0000313" key="5">
    <source>
        <dbReference type="Proteomes" id="UP000837932"/>
    </source>
</evidence>